<dbReference type="PRINTS" id="PR00111">
    <property type="entry name" value="ABHYDROLASE"/>
</dbReference>
<dbReference type="GO" id="GO:0016787">
    <property type="term" value="F:hydrolase activity"/>
    <property type="evidence" value="ECO:0007669"/>
    <property type="project" value="UniProtKB-KW"/>
</dbReference>
<dbReference type="RefSeq" id="WP_069155228.1">
    <property type="nucleotide sequence ID" value="NZ_MCGH01000005.1"/>
</dbReference>
<dbReference type="Gene3D" id="3.40.50.1820">
    <property type="entry name" value="alpha/beta hydrolase"/>
    <property type="match status" value="1"/>
</dbReference>
<dbReference type="PANTHER" id="PTHR43433:SF5">
    <property type="entry name" value="AB HYDROLASE-1 DOMAIN-CONTAINING PROTEIN"/>
    <property type="match status" value="1"/>
</dbReference>
<protein>
    <submittedName>
        <fullName evidence="3">2-hydroxy-6-oxo-6-phenylhexa-2,4-dienoate hydrolase</fullName>
        <ecNumber evidence="3">3.7.1.8</ecNumber>
    </submittedName>
</protein>
<gene>
    <name evidence="3" type="primary">bphD</name>
    <name evidence="3" type="ORF">BEI61_05993</name>
</gene>
<dbReference type="PANTHER" id="PTHR43433">
    <property type="entry name" value="HYDROLASE, ALPHA/BETA FOLD FAMILY PROTEIN"/>
    <property type="match status" value="1"/>
</dbReference>
<dbReference type="InterPro" id="IPR013595">
    <property type="entry name" value="Pept_S33_TAP-like_C"/>
</dbReference>
<reference evidence="3 4" key="1">
    <citation type="submission" date="2016-07" db="EMBL/GenBank/DDBJ databases">
        <title>Characterization of isolates of Eisenbergiella tayi derived from blood cultures, using whole genome sequencing.</title>
        <authorList>
            <person name="Burdz T."/>
            <person name="Wiebe D."/>
            <person name="Huynh C."/>
            <person name="Bernard K."/>
        </authorList>
    </citation>
    <scope>NUCLEOTIDE SEQUENCE [LARGE SCALE GENOMIC DNA]</scope>
    <source>
        <strain evidence="3 4">NML 110608</strain>
    </source>
</reference>
<dbReference type="PATRIC" id="fig|1432052.4.peg.6632"/>
<sequence length="270" mass="30362">MFYGARCCKAVLDNDTMNYIMFGKGTKPLVILPGLGDGLSPVHGQLQAVIFAINYKKFAEQFKVYIFSRKNSLTENYSTRDMAEDQAEAMKTLGISQAYVMGVSQGGMIAQYLAVDHPELVEKLVLAVTLPGPNETMRKTVNGWKKMAEEGQYKNLMIDTAENSYSAEYLKKYRVFYPILGRIGKPKDFERFLIQADSCLRHDARSELDRIKCPTLVIGGSCDKIAGADASVELNEKINKSELLMYQGLGHAAYEEAEDFNDRVIRYLMK</sequence>
<comment type="caution">
    <text evidence="3">The sequence shown here is derived from an EMBL/GenBank/DDBJ whole genome shotgun (WGS) entry which is preliminary data.</text>
</comment>
<feature type="domain" description="AB hydrolase-1" evidence="1">
    <location>
        <begin position="28"/>
        <end position="144"/>
    </location>
</feature>
<dbReference type="EMBL" id="MCGH01000005">
    <property type="protein sequence ID" value="ODM01994.1"/>
    <property type="molecule type" value="Genomic_DNA"/>
</dbReference>
<dbReference type="Proteomes" id="UP000094067">
    <property type="component" value="Unassembled WGS sequence"/>
</dbReference>
<dbReference type="InterPro" id="IPR000073">
    <property type="entry name" value="AB_hydrolase_1"/>
</dbReference>
<dbReference type="InterPro" id="IPR029058">
    <property type="entry name" value="AB_hydrolase_fold"/>
</dbReference>
<dbReference type="EC" id="3.7.1.8" evidence="3"/>
<evidence type="ECO:0000259" key="1">
    <source>
        <dbReference type="Pfam" id="PF00561"/>
    </source>
</evidence>
<evidence type="ECO:0000313" key="3">
    <source>
        <dbReference type="EMBL" id="ODM01994.1"/>
    </source>
</evidence>
<name>A0A1E2ZZS4_9FIRM</name>
<dbReference type="Pfam" id="PF08386">
    <property type="entry name" value="Abhydrolase_4"/>
    <property type="match status" value="1"/>
</dbReference>
<keyword evidence="3" id="KW-0378">Hydrolase</keyword>
<organism evidence="3 4">
    <name type="scientific">Eisenbergiella tayi</name>
    <dbReference type="NCBI Taxonomy" id="1432052"/>
    <lineage>
        <taxon>Bacteria</taxon>
        <taxon>Bacillati</taxon>
        <taxon>Bacillota</taxon>
        <taxon>Clostridia</taxon>
        <taxon>Lachnospirales</taxon>
        <taxon>Lachnospiraceae</taxon>
        <taxon>Eisenbergiella</taxon>
    </lineage>
</organism>
<dbReference type="InterPro" id="IPR050471">
    <property type="entry name" value="AB_hydrolase"/>
</dbReference>
<proteinExistence type="predicted"/>
<accession>A0A1E2ZZS4</accession>
<feature type="domain" description="Peptidase S33 tripeptidyl aminopeptidase-like C-terminal" evidence="2">
    <location>
        <begin position="211"/>
        <end position="269"/>
    </location>
</feature>
<evidence type="ECO:0000313" key="4">
    <source>
        <dbReference type="Proteomes" id="UP000094067"/>
    </source>
</evidence>
<dbReference type="Pfam" id="PF00561">
    <property type="entry name" value="Abhydrolase_1"/>
    <property type="match status" value="1"/>
</dbReference>
<evidence type="ECO:0000259" key="2">
    <source>
        <dbReference type="Pfam" id="PF08386"/>
    </source>
</evidence>
<dbReference type="AlphaFoldDB" id="A0A1E2ZZS4"/>
<dbReference type="SUPFAM" id="SSF53474">
    <property type="entry name" value="alpha/beta-Hydrolases"/>
    <property type="match status" value="1"/>
</dbReference>